<evidence type="ECO:0000256" key="11">
    <source>
        <dbReference type="RuleBase" id="RU004423"/>
    </source>
</evidence>
<feature type="transmembrane region" description="Helical" evidence="13">
    <location>
        <begin position="255"/>
        <end position="278"/>
    </location>
</feature>
<keyword evidence="5 12" id="KW-0812">Transmembrane</keyword>
<evidence type="ECO:0000256" key="13">
    <source>
        <dbReference type="SAM" id="Phobius"/>
    </source>
</evidence>
<dbReference type="GO" id="GO:0004930">
    <property type="term" value="F:G protein-coupled receptor activity"/>
    <property type="evidence" value="ECO:0007669"/>
    <property type="project" value="UniProtKB-KW"/>
</dbReference>
<dbReference type="GeneID" id="108702438"/>
<feature type="transmembrane region" description="Helical" evidence="13">
    <location>
        <begin position="170"/>
        <end position="201"/>
    </location>
</feature>
<evidence type="ECO:0000256" key="9">
    <source>
        <dbReference type="ARBA" id="ARBA00023170"/>
    </source>
</evidence>
<evidence type="ECO:0000256" key="2">
    <source>
        <dbReference type="ARBA" id="ARBA00007376"/>
    </source>
</evidence>
<keyword evidence="14" id="KW-1185">Reference proteome</keyword>
<dbReference type="RefSeq" id="XP_018093376.1">
    <property type="nucleotide sequence ID" value="XM_018237887.1"/>
</dbReference>
<dbReference type="InterPro" id="IPR007960">
    <property type="entry name" value="TAS2R"/>
</dbReference>
<keyword evidence="4 12" id="KW-0716">Sensory transduction</keyword>
<comment type="similarity">
    <text evidence="2 11">Belongs to the G-protein coupled receptor T2R family.</text>
</comment>
<dbReference type="FunFam" id="1.20.1070.10:FF:000055">
    <property type="entry name" value="Taste receptor type 2"/>
    <property type="match status" value="1"/>
</dbReference>
<feature type="transmembrane region" description="Helical" evidence="13">
    <location>
        <begin position="56"/>
        <end position="77"/>
    </location>
</feature>
<organism evidence="14 15">
    <name type="scientific">Xenopus laevis</name>
    <name type="common">African clawed frog</name>
    <dbReference type="NCBI Taxonomy" id="8355"/>
    <lineage>
        <taxon>Eukaryota</taxon>
        <taxon>Metazoa</taxon>
        <taxon>Chordata</taxon>
        <taxon>Craniata</taxon>
        <taxon>Vertebrata</taxon>
        <taxon>Euteleostomi</taxon>
        <taxon>Amphibia</taxon>
        <taxon>Batrachia</taxon>
        <taxon>Anura</taxon>
        <taxon>Pipoidea</taxon>
        <taxon>Pipidae</taxon>
        <taxon>Xenopodinae</taxon>
        <taxon>Xenopus</taxon>
        <taxon>Xenopus</taxon>
    </lineage>
</organism>
<dbReference type="GO" id="GO:0033038">
    <property type="term" value="F:bitter taste receptor activity"/>
    <property type="evidence" value="ECO:0000318"/>
    <property type="project" value="GO_Central"/>
</dbReference>
<dbReference type="KEGG" id="xla:108702438"/>
<evidence type="ECO:0000256" key="10">
    <source>
        <dbReference type="ARBA" id="ARBA00023224"/>
    </source>
</evidence>
<evidence type="ECO:0000256" key="8">
    <source>
        <dbReference type="ARBA" id="ARBA00023136"/>
    </source>
</evidence>
<evidence type="ECO:0000313" key="14">
    <source>
        <dbReference type="Proteomes" id="UP000186698"/>
    </source>
</evidence>
<dbReference type="PANTHER" id="PTHR11394">
    <property type="entry name" value="TASTE RECEPTOR TYPE 2"/>
    <property type="match status" value="1"/>
</dbReference>
<dbReference type="GO" id="GO:0001580">
    <property type="term" value="P:detection of chemical stimulus involved in sensory perception of bitter taste"/>
    <property type="evidence" value="ECO:0000318"/>
    <property type="project" value="GO_Central"/>
</dbReference>
<dbReference type="OrthoDB" id="8876749at2759"/>
<keyword evidence="7 12" id="KW-0297">G-protein coupled receptor</keyword>
<evidence type="ECO:0000313" key="15">
    <source>
        <dbReference type="RefSeq" id="XP_018093376.1"/>
    </source>
</evidence>
<evidence type="ECO:0000256" key="6">
    <source>
        <dbReference type="ARBA" id="ARBA00022989"/>
    </source>
</evidence>
<dbReference type="Gene3D" id="1.20.1070.10">
    <property type="entry name" value="Rhodopsin 7-helix transmembrane proteins"/>
    <property type="match status" value="1"/>
</dbReference>
<sequence>MLSAFHVIRIMMLIVTWPCGTILNASIIAVYLSDWKKGVKLGECDWISLSMGCNNLFLQSVITFGLAFLPFGLYLPFAPKVSIAFGTVLCFSVTLSFWLTAGLSICYCLRLVNLSHTIFIQLKRRLSCTLTLFLLWSVAISFIVTIPMNWTSGTPTDHNTTTMYHPISNSVIFMILNAVFGVFLPSMTTFICILLSLTSLLRHIWRMKQNTQFGSPQLKNLISACRTMFLLMALNVLFFLVILSSTLPHYKGQSIWEAVINACIMLNPSGQAIVLIFGNSKLFSAWSKTLIPQG</sequence>
<evidence type="ECO:0000256" key="1">
    <source>
        <dbReference type="ARBA" id="ARBA00004141"/>
    </source>
</evidence>
<dbReference type="Proteomes" id="UP000186698">
    <property type="component" value="Chromosome 9_10S"/>
</dbReference>
<comment type="subcellular location">
    <subcellularLocation>
        <location evidence="1 12">Membrane</location>
        <topology evidence="1 12">Multi-pass membrane protein</topology>
    </subcellularLocation>
</comment>
<evidence type="ECO:0000256" key="4">
    <source>
        <dbReference type="ARBA" id="ARBA00022606"/>
    </source>
</evidence>
<dbReference type="GO" id="GO:0016020">
    <property type="term" value="C:membrane"/>
    <property type="evidence" value="ECO:0000318"/>
    <property type="project" value="GO_Central"/>
</dbReference>
<protein>
    <recommendedName>
        <fullName evidence="12">Taste receptor type 2</fullName>
    </recommendedName>
</protein>
<dbReference type="AlphaFoldDB" id="A0A8J0TZR8"/>
<name>A0A8J0TZR8_XENLA</name>
<evidence type="ECO:0000256" key="7">
    <source>
        <dbReference type="ARBA" id="ARBA00023040"/>
    </source>
</evidence>
<dbReference type="SUPFAM" id="SSF81321">
    <property type="entry name" value="Family A G protein-coupled receptor-like"/>
    <property type="match status" value="1"/>
</dbReference>
<keyword evidence="3 12" id="KW-0919">Taste</keyword>
<gene>
    <name evidence="15" type="primary">LOC108702438</name>
</gene>
<keyword evidence="10 12" id="KW-0807">Transducer</keyword>
<evidence type="ECO:0000256" key="3">
    <source>
        <dbReference type="ARBA" id="ARBA00022480"/>
    </source>
</evidence>
<reference evidence="15" key="1">
    <citation type="submission" date="2025-08" db="UniProtKB">
        <authorList>
            <consortium name="RefSeq"/>
        </authorList>
    </citation>
    <scope>IDENTIFICATION</scope>
    <source>
        <strain evidence="15">J_2021</strain>
        <tissue evidence="15">Erythrocytes</tissue>
    </source>
</reference>
<proteinExistence type="inferred from homology"/>
<dbReference type="PANTHER" id="PTHR11394:SF153">
    <property type="entry name" value="TASTE RECEPTOR TYPE 2"/>
    <property type="match status" value="1"/>
</dbReference>
<feature type="transmembrane region" description="Helical" evidence="13">
    <location>
        <begin position="221"/>
        <end position="243"/>
    </location>
</feature>
<feature type="transmembrane region" description="Helical" evidence="13">
    <location>
        <begin position="83"/>
        <end position="109"/>
    </location>
</feature>
<evidence type="ECO:0000256" key="12">
    <source>
        <dbReference type="RuleBase" id="RU004424"/>
    </source>
</evidence>
<accession>A0A8J0TZR8</accession>
<feature type="transmembrane region" description="Helical" evidence="13">
    <location>
        <begin position="130"/>
        <end position="150"/>
    </location>
</feature>
<keyword evidence="9 12" id="KW-0675">Receptor</keyword>
<keyword evidence="6 13" id="KW-1133">Transmembrane helix</keyword>
<feature type="transmembrane region" description="Helical" evidence="13">
    <location>
        <begin position="6"/>
        <end position="32"/>
    </location>
</feature>
<dbReference type="Pfam" id="PF05296">
    <property type="entry name" value="TAS2R"/>
    <property type="match status" value="1"/>
</dbReference>
<evidence type="ECO:0000256" key="5">
    <source>
        <dbReference type="ARBA" id="ARBA00022692"/>
    </source>
</evidence>
<keyword evidence="8 12" id="KW-0472">Membrane</keyword>